<sequence length="351" mass="39659">MSHPYKNLPPQNFWRKAVAGVPRQDLMLPVASSFQVEPGDKVATAGSCFAQHLANGLQKSGFDYFVPEAGEDLDPATRKQRNYGVYSARYGNIYTTLQLLQLLQEAYGLRTPQDRVWQDDKGRFYDPYRPAIEPNGFDSAEAMLASREVMCAAVRRIVEESDIFVFTMGLTETWRNRADGSIYPVVPGAVTGEHDPDQHEFLNMSASQVRDSLEEAMAFFRARNPGIRFLLTVSPVPLVATYEDRHVLSSTTYSKSVLRVVAEEVSRAHETVTYFPSYEIITGHYNGGLYFEPDMRNVSMRGVRHVMRNFMREMTQQDGAKPALSQEIIAQSESSFQELNKLVCEEEALDP</sequence>
<keyword evidence="3" id="KW-1185">Reference proteome</keyword>
<dbReference type="EMBL" id="FXXP01000001">
    <property type="protein sequence ID" value="SMX26802.1"/>
    <property type="molecule type" value="Genomic_DNA"/>
</dbReference>
<organism evidence="2 3">
    <name type="scientific">Pelagimonas phthalicica</name>
    <dbReference type="NCBI Taxonomy" id="1037362"/>
    <lineage>
        <taxon>Bacteria</taxon>
        <taxon>Pseudomonadati</taxon>
        <taxon>Pseudomonadota</taxon>
        <taxon>Alphaproteobacteria</taxon>
        <taxon>Rhodobacterales</taxon>
        <taxon>Roseobacteraceae</taxon>
        <taxon>Pelagimonas</taxon>
    </lineage>
</organism>
<accession>A0A238JA30</accession>
<name>A0A238JA30_9RHOB</name>
<dbReference type="InterPro" id="IPR014982">
    <property type="entry name" value="GSCFA"/>
</dbReference>
<proteinExistence type="predicted"/>
<evidence type="ECO:0000313" key="3">
    <source>
        <dbReference type="Proteomes" id="UP000225972"/>
    </source>
</evidence>
<dbReference type="RefSeq" id="WP_099242895.1">
    <property type="nucleotide sequence ID" value="NZ_FXXP01000001.1"/>
</dbReference>
<gene>
    <name evidence="2" type="ORF">TRP8649_00894</name>
</gene>
<dbReference type="Proteomes" id="UP000225972">
    <property type="component" value="Unassembled WGS sequence"/>
</dbReference>
<reference evidence="3" key="1">
    <citation type="submission" date="2017-05" db="EMBL/GenBank/DDBJ databases">
        <authorList>
            <person name="Rodrigo-Torres L."/>
            <person name="Arahal R. D."/>
            <person name="Lucena T."/>
        </authorList>
    </citation>
    <scope>NUCLEOTIDE SEQUENCE [LARGE SCALE GENOMIC DNA]</scope>
    <source>
        <strain evidence="3">CECT 8649</strain>
    </source>
</reference>
<evidence type="ECO:0000259" key="1">
    <source>
        <dbReference type="Pfam" id="PF08885"/>
    </source>
</evidence>
<dbReference type="AlphaFoldDB" id="A0A238JA30"/>
<dbReference type="OrthoDB" id="369216at2"/>
<dbReference type="Pfam" id="PF08885">
    <property type="entry name" value="GSCFA"/>
    <property type="match status" value="1"/>
</dbReference>
<feature type="domain" description="GSCFA" evidence="1">
    <location>
        <begin position="41"/>
        <end position="310"/>
    </location>
</feature>
<evidence type="ECO:0000313" key="2">
    <source>
        <dbReference type="EMBL" id="SMX26802.1"/>
    </source>
</evidence>
<protein>
    <submittedName>
        <fullName evidence="2">GSCFA family protein</fullName>
    </submittedName>
</protein>